<dbReference type="AlphaFoldDB" id="A0A5A7R2D7"/>
<evidence type="ECO:0000313" key="2">
    <source>
        <dbReference type="Proteomes" id="UP000325081"/>
    </source>
</evidence>
<keyword evidence="2" id="KW-1185">Reference proteome</keyword>
<reference evidence="2" key="1">
    <citation type="journal article" date="2019" name="Curr. Biol.">
        <title>Genome Sequence of Striga asiatica Provides Insight into the Evolution of Plant Parasitism.</title>
        <authorList>
            <person name="Yoshida S."/>
            <person name="Kim S."/>
            <person name="Wafula E.K."/>
            <person name="Tanskanen J."/>
            <person name="Kim Y.M."/>
            <person name="Honaas L."/>
            <person name="Yang Z."/>
            <person name="Spallek T."/>
            <person name="Conn C.E."/>
            <person name="Ichihashi Y."/>
            <person name="Cheong K."/>
            <person name="Cui S."/>
            <person name="Der J.P."/>
            <person name="Gundlach H."/>
            <person name="Jiao Y."/>
            <person name="Hori C."/>
            <person name="Ishida J.K."/>
            <person name="Kasahara H."/>
            <person name="Kiba T."/>
            <person name="Kim M.S."/>
            <person name="Koo N."/>
            <person name="Laohavisit A."/>
            <person name="Lee Y.H."/>
            <person name="Lumba S."/>
            <person name="McCourt P."/>
            <person name="Mortimer J.C."/>
            <person name="Mutuku J.M."/>
            <person name="Nomura T."/>
            <person name="Sasaki-Sekimoto Y."/>
            <person name="Seto Y."/>
            <person name="Wang Y."/>
            <person name="Wakatake T."/>
            <person name="Sakakibara H."/>
            <person name="Demura T."/>
            <person name="Yamaguchi S."/>
            <person name="Yoneyama K."/>
            <person name="Manabe R.I."/>
            <person name="Nelson D.C."/>
            <person name="Schulman A.H."/>
            <person name="Timko M.P."/>
            <person name="dePamphilis C.W."/>
            <person name="Choi D."/>
            <person name="Shirasu K."/>
        </authorList>
    </citation>
    <scope>NUCLEOTIDE SEQUENCE [LARGE SCALE GENOMIC DNA]</scope>
    <source>
        <strain evidence="2">cv. UVA1</strain>
    </source>
</reference>
<keyword evidence="1" id="KW-0808">Transferase</keyword>
<dbReference type="Proteomes" id="UP000325081">
    <property type="component" value="Unassembled WGS sequence"/>
</dbReference>
<evidence type="ECO:0000313" key="1">
    <source>
        <dbReference type="EMBL" id="GER51845.1"/>
    </source>
</evidence>
<keyword evidence="1" id="KW-0548">Nucleotidyltransferase</keyword>
<gene>
    <name evidence="1" type="ORF">STAS_29264</name>
</gene>
<dbReference type="EMBL" id="BKCP01009959">
    <property type="protein sequence ID" value="GER51845.1"/>
    <property type="molecule type" value="Genomic_DNA"/>
</dbReference>
<sequence>MSKKIQKLDIAEGSTTADRTRRIKLRSWKLRIQCKLKHFVWKCFNGILPVNVTVKKRGIIVDVVCRRARDVWKHAPVRWDGMVTDTYRSHDLLIEFHAYEAEMTVEEHHRHHHLSFMMVKKAEVRVSSFEPEQTAIGGFA</sequence>
<comment type="caution">
    <text evidence="1">The sequence shown here is derived from an EMBL/GenBank/DDBJ whole genome shotgun (WGS) entry which is preliminary data.</text>
</comment>
<name>A0A5A7R2D7_STRAF</name>
<dbReference type="GO" id="GO:0003964">
    <property type="term" value="F:RNA-directed DNA polymerase activity"/>
    <property type="evidence" value="ECO:0007669"/>
    <property type="project" value="UniProtKB-KW"/>
</dbReference>
<keyword evidence="1" id="KW-0695">RNA-directed DNA polymerase</keyword>
<organism evidence="1 2">
    <name type="scientific">Striga asiatica</name>
    <name type="common">Asiatic witchweed</name>
    <name type="synonym">Buchnera asiatica</name>
    <dbReference type="NCBI Taxonomy" id="4170"/>
    <lineage>
        <taxon>Eukaryota</taxon>
        <taxon>Viridiplantae</taxon>
        <taxon>Streptophyta</taxon>
        <taxon>Embryophyta</taxon>
        <taxon>Tracheophyta</taxon>
        <taxon>Spermatophyta</taxon>
        <taxon>Magnoliopsida</taxon>
        <taxon>eudicotyledons</taxon>
        <taxon>Gunneridae</taxon>
        <taxon>Pentapetalae</taxon>
        <taxon>asterids</taxon>
        <taxon>lamiids</taxon>
        <taxon>Lamiales</taxon>
        <taxon>Orobanchaceae</taxon>
        <taxon>Buchnereae</taxon>
        <taxon>Striga</taxon>
    </lineage>
</organism>
<dbReference type="OrthoDB" id="914203at2759"/>
<proteinExistence type="predicted"/>
<accession>A0A5A7R2D7</accession>
<protein>
    <submittedName>
        <fullName evidence="1">RNA-directed DNA polymerase (Reversetranscriptase)-related family protein</fullName>
    </submittedName>
</protein>